<protein>
    <submittedName>
        <fullName evidence="1">Uncharacterized protein</fullName>
    </submittedName>
</protein>
<reference evidence="1 2" key="1">
    <citation type="submission" date="2016-03" db="EMBL/GenBank/DDBJ databases">
        <title>Draft genome sequence of Gluconobacter cerinus strain CECT 9110.</title>
        <authorList>
            <person name="Sainz F."/>
            <person name="Mas A."/>
            <person name="Torija M.J."/>
        </authorList>
    </citation>
    <scope>NUCLEOTIDE SEQUENCE [LARGE SCALE GENOMIC DNA]</scope>
    <source>
        <strain evidence="1 2">CECT 9110</strain>
    </source>
</reference>
<dbReference type="PATRIC" id="fig|38307.3.peg.2099"/>
<accession>A0A1B6VJN2</accession>
<evidence type="ECO:0000313" key="1">
    <source>
        <dbReference type="EMBL" id="OAJ67435.1"/>
    </source>
</evidence>
<dbReference type="AlphaFoldDB" id="A0A1B6VJN2"/>
<sequence length="299" mass="34621">MDKKIEREREIFDIAIPFLKSIYSNVVIDEKQVDKPDAAFFTSEIAKIESDSKRRVGVEITCVDNQNDLMYENATKVLKPYEEKQINEILTSGAISNNPNKKRSIFYGIYYIYEGSKSKAELFPSYIEGGFDEIILLTYSDFLNVDTVDFDYLSSWSDFLFSKENFPFSKVIFSCIKTGKTFLIYNKKNPTHTKPSRNIRKEKTKCYTSGPYIPVNQTVSMGKIVKNSPLVKKIKGEKTKQRSTQQQFDNVVFKSILLSTSANVQVHDIEHYVPDLTNLFLYPIRTSLQKKDSYFYLVF</sequence>
<proteinExistence type="predicted"/>
<organism evidence="1 2">
    <name type="scientific">Gluconobacter cerinus</name>
    <dbReference type="NCBI Taxonomy" id="38307"/>
    <lineage>
        <taxon>Bacteria</taxon>
        <taxon>Pseudomonadati</taxon>
        <taxon>Pseudomonadota</taxon>
        <taxon>Alphaproteobacteria</taxon>
        <taxon>Acetobacterales</taxon>
        <taxon>Acetobacteraceae</taxon>
        <taxon>Gluconobacter</taxon>
    </lineage>
</organism>
<dbReference type="Proteomes" id="UP000077786">
    <property type="component" value="Unassembled WGS sequence"/>
</dbReference>
<gene>
    <name evidence="1" type="ORF">A0123_02034</name>
</gene>
<evidence type="ECO:0000313" key="2">
    <source>
        <dbReference type="Proteomes" id="UP000077786"/>
    </source>
</evidence>
<name>A0A1B6VJN2_9PROT</name>
<comment type="caution">
    <text evidence="1">The sequence shown here is derived from an EMBL/GenBank/DDBJ whole genome shotgun (WGS) entry which is preliminary data.</text>
</comment>
<dbReference type="EMBL" id="LUTU01000008">
    <property type="protein sequence ID" value="OAJ67435.1"/>
    <property type="molecule type" value="Genomic_DNA"/>
</dbReference>